<organism evidence="1 2">
    <name type="scientific">Arthrospiribacter ruber</name>
    <dbReference type="NCBI Taxonomy" id="2487934"/>
    <lineage>
        <taxon>Bacteria</taxon>
        <taxon>Pseudomonadati</taxon>
        <taxon>Bacteroidota</taxon>
        <taxon>Cytophagia</taxon>
        <taxon>Cytophagales</taxon>
        <taxon>Cyclobacteriaceae</taxon>
        <taxon>Arthrospiribacter</taxon>
    </lineage>
</organism>
<evidence type="ECO:0000313" key="1">
    <source>
        <dbReference type="EMBL" id="MBW3469512.1"/>
    </source>
</evidence>
<proteinExistence type="predicted"/>
<dbReference type="EMBL" id="RPHB01000008">
    <property type="protein sequence ID" value="MBW3469512.1"/>
    <property type="molecule type" value="Genomic_DNA"/>
</dbReference>
<gene>
    <name evidence="1" type="ORF">EGN73_17065</name>
</gene>
<dbReference type="AlphaFoldDB" id="A0A951MEY2"/>
<sequence length="74" mass="8566">MKKFEKKFIGKGTKVKSLEIIRLTISEEALKEALENELSDYKGNKYLVIEVASLKETDKYGRSHTVYINKKVKD</sequence>
<protein>
    <submittedName>
        <fullName evidence="1">Uncharacterized protein</fullName>
    </submittedName>
</protein>
<evidence type="ECO:0000313" key="2">
    <source>
        <dbReference type="Proteomes" id="UP000727490"/>
    </source>
</evidence>
<dbReference type="Proteomes" id="UP000727490">
    <property type="component" value="Unassembled WGS sequence"/>
</dbReference>
<dbReference type="RefSeq" id="WP_219292666.1">
    <property type="nucleotide sequence ID" value="NZ_RPHB01000008.1"/>
</dbReference>
<accession>A0A951MEY2</accession>
<comment type="caution">
    <text evidence="1">The sequence shown here is derived from an EMBL/GenBank/DDBJ whole genome shotgun (WGS) entry which is preliminary data.</text>
</comment>
<keyword evidence="2" id="KW-1185">Reference proteome</keyword>
<reference evidence="1 2" key="1">
    <citation type="journal article" date="2020" name="Syst. Appl. Microbiol.">
        <title>Arthrospiribacter ruber gen. nov., sp. nov., a novel bacterium isolated from Arthrospira cultures.</title>
        <authorList>
            <person name="Waleron M."/>
            <person name="Misztak A."/>
            <person name="Waleron M.M."/>
            <person name="Furmaniak M."/>
            <person name="Mrozik A."/>
            <person name="Waleron K."/>
        </authorList>
    </citation>
    <scope>NUCLEOTIDE SEQUENCE [LARGE SCALE GENOMIC DNA]</scope>
    <source>
        <strain evidence="1 2">DPMB0001</strain>
    </source>
</reference>
<name>A0A951MEY2_9BACT</name>